<evidence type="ECO:0000313" key="5">
    <source>
        <dbReference type="Proteomes" id="UP000005439"/>
    </source>
</evidence>
<dbReference type="AlphaFoldDB" id="G8TY67"/>
<dbReference type="HOGENOM" id="CLU_539376_0_0_9"/>
<feature type="domain" description="PucR C-terminal helix-turn-helix" evidence="2">
    <location>
        <begin position="425"/>
        <end position="483"/>
    </location>
</feature>
<dbReference type="InterPro" id="IPR051448">
    <property type="entry name" value="CdaR-like_regulators"/>
</dbReference>
<reference evidence="4 5" key="2">
    <citation type="journal article" date="2012" name="Stand. Genomic Sci.">
        <title>Complete genome sequence of the moderately thermophilic mineral-sulfide-oxidizing firmicute Sulfobacillus acidophilus type strain (NAL(T)).</title>
        <authorList>
            <person name="Anderson I."/>
            <person name="Chertkov O."/>
            <person name="Chen A."/>
            <person name="Saunders E."/>
            <person name="Lapidus A."/>
            <person name="Nolan M."/>
            <person name="Lucas S."/>
            <person name="Hammon N."/>
            <person name="Deshpande S."/>
            <person name="Cheng J.F."/>
            <person name="Han C."/>
            <person name="Tapia R."/>
            <person name="Goodwin L.A."/>
            <person name="Pitluck S."/>
            <person name="Liolios K."/>
            <person name="Pagani I."/>
            <person name="Ivanova N."/>
            <person name="Mikhailova N."/>
            <person name="Pati A."/>
            <person name="Palaniappan K."/>
            <person name="Land M."/>
            <person name="Pan C."/>
            <person name="Rohde M."/>
            <person name="Pukall R."/>
            <person name="Goker M."/>
            <person name="Detter J.C."/>
            <person name="Woyke T."/>
            <person name="Bristow J."/>
            <person name="Eisen J.A."/>
            <person name="Markowitz V."/>
            <person name="Hugenholtz P."/>
            <person name="Kyrpides N.C."/>
            <person name="Klenk H.P."/>
            <person name="Mavromatis K."/>
        </authorList>
    </citation>
    <scope>NUCLEOTIDE SEQUENCE [LARGE SCALE GENOMIC DNA]</scope>
    <source>
        <strain evidence="5">ATCC 700253 / DSM 10332 / NAL</strain>
    </source>
</reference>
<dbReference type="PANTHER" id="PTHR33744">
    <property type="entry name" value="CARBOHYDRATE DIACID REGULATOR"/>
    <property type="match status" value="1"/>
</dbReference>
<evidence type="ECO:0000259" key="2">
    <source>
        <dbReference type="Pfam" id="PF13556"/>
    </source>
</evidence>
<dbReference type="PANTHER" id="PTHR33744:SF1">
    <property type="entry name" value="DNA-BINDING TRANSCRIPTIONAL ACTIVATOR ADER"/>
    <property type="match status" value="1"/>
</dbReference>
<sequence>MSPSITIQQLIEATASWVDVAYLGDTAERRFSRIDTLLSASVPRSASDTLWIYLAADRSTISIELDRLILELAQHGAPGVAVVSRRLPQATCLLAERLQLPLMQMNPEAIGPFLATAYRLLTGAESQALHRELELLDRIYTTWHNNFTLRGFLDELAHEGLSVHWPSRSGDAIYPVEWGRGQGSSFGISSPIVSPRIIQVLQLAVGVFLDMEAAEIESTLRHRSEFLLELLVDPNVPSGSVIRAAERFNLDLGRIHTAFIWDLDNFSRYVGRTSEETVLRVKAAVLTHLENASRRVFGHGMVLPHSDEFVLIVESRERLSPDYALAGAREIRHELLPLLNRYGLSGLTGGIGFPYDGPEGLRKSFEEAHEALTVGRARYGFGTVAHFKDLGLERFLYGWLDSPRSRELSNGLLRPIVEDPNREELLETLRVYLAAMGRPAQAAQKLHIHRNTLRYRIERIESLLKVDLHDAATQLVLQLALRAYELHQN</sequence>
<gene>
    <name evidence="4" type="ordered locus">Sulac_0413</name>
</gene>
<keyword evidence="5" id="KW-1185">Reference proteome</keyword>
<dbReference type="STRING" id="679936.Sulac_0413"/>
<dbReference type="EMBL" id="CP003179">
    <property type="protein sequence ID" value="AEW03974.1"/>
    <property type="molecule type" value="Genomic_DNA"/>
</dbReference>
<dbReference type="Pfam" id="PF17853">
    <property type="entry name" value="GGDEF_2"/>
    <property type="match status" value="1"/>
</dbReference>
<accession>G8TY67</accession>
<dbReference type="InterPro" id="IPR041522">
    <property type="entry name" value="CdaR_GGDEF"/>
</dbReference>
<dbReference type="Proteomes" id="UP000005439">
    <property type="component" value="Chromosome"/>
</dbReference>
<evidence type="ECO:0000313" key="4">
    <source>
        <dbReference type="EMBL" id="AEW03974.1"/>
    </source>
</evidence>
<evidence type="ECO:0000256" key="1">
    <source>
        <dbReference type="ARBA" id="ARBA00006754"/>
    </source>
</evidence>
<dbReference type="KEGG" id="sap:Sulac_0413"/>
<organism evidence="4 5">
    <name type="scientific">Sulfobacillus acidophilus (strain ATCC 700253 / DSM 10332 / NAL)</name>
    <dbReference type="NCBI Taxonomy" id="679936"/>
    <lineage>
        <taxon>Bacteria</taxon>
        <taxon>Bacillati</taxon>
        <taxon>Bacillota</taxon>
        <taxon>Clostridia</taxon>
        <taxon>Eubacteriales</taxon>
        <taxon>Clostridiales Family XVII. Incertae Sedis</taxon>
        <taxon>Sulfobacillus</taxon>
    </lineage>
</organism>
<reference evidence="5" key="1">
    <citation type="submission" date="2011-12" db="EMBL/GenBank/DDBJ databases">
        <title>The complete genome of chromosome of Sulfobacillus acidophilus DSM 10332.</title>
        <authorList>
            <person name="Lucas S."/>
            <person name="Han J."/>
            <person name="Lapidus A."/>
            <person name="Bruce D."/>
            <person name="Goodwin L."/>
            <person name="Pitluck S."/>
            <person name="Peters L."/>
            <person name="Kyrpides N."/>
            <person name="Mavromatis K."/>
            <person name="Ivanova N."/>
            <person name="Mikhailova N."/>
            <person name="Chertkov O."/>
            <person name="Saunders E."/>
            <person name="Detter J.C."/>
            <person name="Tapia R."/>
            <person name="Han C."/>
            <person name="Land M."/>
            <person name="Hauser L."/>
            <person name="Markowitz V."/>
            <person name="Cheng J.-F."/>
            <person name="Hugenholtz P."/>
            <person name="Woyke T."/>
            <person name="Wu D."/>
            <person name="Pukall R."/>
            <person name="Gehrich-Schroeter G."/>
            <person name="Schneider S."/>
            <person name="Klenk H.-P."/>
            <person name="Eisen J.A."/>
        </authorList>
    </citation>
    <scope>NUCLEOTIDE SEQUENCE [LARGE SCALE GENOMIC DNA]</scope>
    <source>
        <strain evidence="5">ATCC 700253 / DSM 10332 / NAL</strain>
    </source>
</reference>
<evidence type="ECO:0000259" key="3">
    <source>
        <dbReference type="Pfam" id="PF17853"/>
    </source>
</evidence>
<dbReference type="Gene3D" id="1.10.10.2840">
    <property type="entry name" value="PucR C-terminal helix-turn-helix domain"/>
    <property type="match status" value="1"/>
</dbReference>
<proteinExistence type="inferred from homology"/>
<name>G8TY67_SULAD</name>
<dbReference type="InterPro" id="IPR025736">
    <property type="entry name" value="PucR_C-HTH_dom"/>
</dbReference>
<protein>
    <submittedName>
        <fullName evidence="4">Transcriptional regulator, CdaR</fullName>
    </submittedName>
</protein>
<dbReference type="PATRIC" id="fig|679936.5.peg.422"/>
<feature type="domain" description="CdaR GGDEF-like" evidence="3">
    <location>
        <begin position="238"/>
        <end position="374"/>
    </location>
</feature>
<comment type="similarity">
    <text evidence="1">Belongs to the CdaR family.</text>
</comment>
<dbReference type="Pfam" id="PF13556">
    <property type="entry name" value="HTH_30"/>
    <property type="match status" value="1"/>
</dbReference>
<dbReference type="InterPro" id="IPR042070">
    <property type="entry name" value="PucR_C-HTH_sf"/>
</dbReference>